<dbReference type="InterPro" id="IPR010985">
    <property type="entry name" value="Ribbon_hlx_hlx"/>
</dbReference>
<dbReference type="GO" id="GO:0006355">
    <property type="term" value="P:regulation of DNA-templated transcription"/>
    <property type="evidence" value="ECO:0007669"/>
    <property type="project" value="InterPro"/>
</dbReference>
<sequence length="102" mass="11194">MPDQWKSIGLYEHPANHQAGTFGNIVLSTAGVYALRVGGSQMSCPQDWAAKIHKDEGDEKESAVIIRNVPESVRRDLKAKAALEGKSMQGLVLELITRYVSK</sequence>
<dbReference type="InterPro" id="IPR013321">
    <property type="entry name" value="Arc_rbn_hlx_hlx"/>
</dbReference>
<dbReference type="AlphaFoldDB" id="A0A6M3LDT7"/>
<gene>
    <name evidence="2" type="ORF">MM415B04613_0006</name>
</gene>
<evidence type="ECO:0000313" key="2">
    <source>
        <dbReference type="EMBL" id="QJA92513.1"/>
    </source>
</evidence>
<name>A0A6M3LDT7_9ZZZZ</name>
<feature type="domain" description="Antitoxin FitA-like ribbon-helix-helix" evidence="1">
    <location>
        <begin position="63"/>
        <end position="98"/>
    </location>
</feature>
<dbReference type="Gene3D" id="1.10.1220.10">
    <property type="entry name" value="Met repressor-like"/>
    <property type="match status" value="1"/>
</dbReference>
<dbReference type="EMBL" id="MT143073">
    <property type="protein sequence ID" value="QJA92513.1"/>
    <property type="molecule type" value="Genomic_DNA"/>
</dbReference>
<reference evidence="2" key="1">
    <citation type="submission" date="2020-03" db="EMBL/GenBank/DDBJ databases">
        <title>The deep terrestrial virosphere.</title>
        <authorList>
            <person name="Holmfeldt K."/>
            <person name="Nilsson E."/>
            <person name="Simone D."/>
            <person name="Lopez-Fernandez M."/>
            <person name="Wu X."/>
            <person name="de Brujin I."/>
            <person name="Lundin D."/>
            <person name="Andersson A."/>
            <person name="Bertilsson S."/>
            <person name="Dopson M."/>
        </authorList>
    </citation>
    <scope>NUCLEOTIDE SEQUENCE</scope>
    <source>
        <strain evidence="2">MM415B04613</strain>
    </source>
</reference>
<dbReference type="Pfam" id="PF22513">
    <property type="entry name" value="FitA-like_RHH"/>
    <property type="match status" value="1"/>
</dbReference>
<organism evidence="2">
    <name type="scientific">viral metagenome</name>
    <dbReference type="NCBI Taxonomy" id="1070528"/>
    <lineage>
        <taxon>unclassified sequences</taxon>
        <taxon>metagenomes</taxon>
        <taxon>organismal metagenomes</taxon>
    </lineage>
</organism>
<evidence type="ECO:0000259" key="1">
    <source>
        <dbReference type="Pfam" id="PF22513"/>
    </source>
</evidence>
<accession>A0A6M3LDT7</accession>
<dbReference type="InterPro" id="IPR053853">
    <property type="entry name" value="FitA-like_RHH"/>
</dbReference>
<proteinExistence type="predicted"/>
<protein>
    <recommendedName>
        <fullName evidence="1">Antitoxin FitA-like ribbon-helix-helix domain-containing protein</fullName>
    </recommendedName>
</protein>
<dbReference type="SUPFAM" id="SSF47598">
    <property type="entry name" value="Ribbon-helix-helix"/>
    <property type="match status" value="1"/>
</dbReference>